<organism evidence="1 2">
    <name type="scientific">Paralvinella palmiformis</name>
    <dbReference type="NCBI Taxonomy" id="53620"/>
    <lineage>
        <taxon>Eukaryota</taxon>
        <taxon>Metazoa</taxon>
        <taxon>Spiralia</taxon>
        <taxon>Lophotrochozoa</taxon>
        <taxon>Annelida</taxon>
        <taxon>Polychaeta</taxon>
        <taxon>Sedentaria</taxon>
        <taxon>Canalipalpata</taxon>
        <taxon>Terebellida</taxon>
        <taxon>Terebelliformia</taxon>
        <taxon>Alvinellidae</taxon>
        <taxon>Paralvinella</taxon>
    </lineage>
</organism>
<evidence type="ECO:0000313" key="2">
    <source>
        <dbReference type="Proteomes" id="UP001208570"/>
    </source>
</evidence>
<keyword evidence="2" id="KW-1185">Reference proteome</keyword>
<dbReference type="AlphaFoldDB" id="A0AAD9JV23"/>
<comment type="caution">
    <text evidence="1">The sequence shown here is derived from an EMBL/GenBank/DDBJ whole genome shotgun (WGS) entry which is preliminary data.</text>
</comment>
<sequence>MLKSTFSMLSQRSVYNLEGLHIHSNLYFHTAISLYNQLNFRINMITQ</sequence>
<protein>
    <submittedName>
        <fullName evidence="1">Uncharacterized protein</fullName>
    </submittedName>
</protein>
<proteinExistence type="predicted"/>
<gene>
    <name evidence="1" type="ORF">LSH36_156g07039</name>
</gene>
<name>A0AAD9JV23_9ANNE</name>
<accession>A0AAD9JV23</accession>
<reference evidence="1" key="1">
    <citation type="journal article" date="2023" name="Mol. Biol. Evol.">
        <title>Third-Generation Sequencing Reveals the Adaptive Role of the Epigenome in Three Deep-Sea Polychaetes.</title>
        <authorList>
            <person name="Perez M."/>
            <person name="Aroh O."/>
            <person name="Sun Y."/>
            <person name="Lan Y."/>
            <person name="Juniper S.K."/>
            <person name="Young C.R."/>
            <person name="Angers B."/>
            <person name="Qian P.Y."/>
        </authorList>
    </citation>
    <scope>NUCLEOTIDE SEQUENCE</scope>
    <source>
        <strain evidence="1">P08H-3</strain>
    </source>
</reference>
<evidence type="ECO:0000313" key="1">
    <source>
        <dbReference type="EMBL" id="KAK2159215.1"/>
    </source>
</evidence>
<dbReference type="Proteomes" id="UP001208570">
    <property type="component" value="Unassembled WGS sequence"/>
</dbReference>
<dbReference type="EMBL" id="JAODUP010000156">
    <property type="protein sequence ID" value="KAK2159215.1"/>
    <property type="molecule type" value="Genomic_DNA"/>
</dbReference>